<comment type="caution">
    <text evidence="7">The sequence shown here is derived from an EMBL/GenBank/DDBJ whole genome shotgun (WGS) entry which is preliminary data.</text>
</comment>
<protein>
    <submittedName>
        <fullName evidence="7">Pescadillo like protein</fullName>
    </submittedName>
</protein>
<dbReference type="PROSITE" id="PS50172">
    <property type="entry name" value="BRCT"/>
    <property type="match status" value="1"/>
</dbReference>
<evidence type="ECO:0000256" key="4">
    <source>
        <dbReference type="ARBA" id="ARBA00023242"/>
    </source>
</evidence>
<organism evidence="7">
    <name type="scientific">Quercus suber</name>
    <name type="common">Cork oak</name>
    <dbReference type="NCBI Taxonomy" id="58331"/>
    <lineage>
        <taxon>Eukaryota</taxon>
        <taxon>Viridiplantae</taxon>
        <taxon>Streptophyta</taxon>
        <taxon>Embryophyta</taxon>
        <taxon>Tracheophyta</taxon>
        <taxon>Spermatophyta</taxon>
        <taxon>Magnoliopsida</taxon>
        <taxon>eudicotyledons</taxon>
        <taxon>Gunneridae</taxon>
        <taxon>Pentapetalae</taxon>
        <taxon>rosids</taxon>
        <taxon>fabids</taxon>
        <taxon>Fagales</taxon>
        <taxon>Fagaceae</taxon>
        <taxon>Quercus</taxon>
    </lineage>
</organism>
<dbReference type="GO" id="GO:0003723">
    <property type="term" value="F:RNA binding"/>
    <property type="evidence" value="ECO:0007669"/>
    <property type="project" value="TreeGrafter"/>
</dbReference>
<dbReference type="EMBL" id="PKMF04000020">
    <property type="protein sequence ID" value="KAK7858295.1"/>
    <property type="molecule type" value="Genomic_DNA"/>
</dbReference>
<feature type="domain" description="BRCT" evidence="6">
    <location>
        <begin position="287"/>
        <end position="360"/>
    </location>
</feature>
<proteinExistence type="predicted"/>
<evidence type="ECO:0000256" key="1">
    <source>
        <dbReference type="ARBA" id="ARBA00004604"/>
    </source>
</evidence>
<gene>
    <name evidence="7" type="primary">PES_0</name>
    <name evidence="7" type="ORF">CFP56_013096</name>
</gene>
<dbReference type="Gene3D" id="3.40.50.10190">
    <property type="entry name" value="BRCT domain"/>
    <property type="match status" value="1"/>
</dbReference>
<dbReference type="AlphaFoldDB" id="A0AAW0M3S0"/>
<dbReference type="CDD" id="cd17709">
    <property type="entry name" value="BRCT_pescadillo_like"/>
    <property type="match status" value="1"/>
</dbReference>
<dbReference type="GO" id="GO:0000463">
    <property type="term" value="P:maturation of LSU-rRNA from tricistronic rRNA transcript (SSU-rRNA, 5.8S rRNA, LSU-rRNA)"/>
    <property type="evidence" value="ECO:0007669"/>
    <property type="project" value="TreeGrafter"/>
</dbReference>
<dbReference type="SUPFAM" id="SSF52113">
    <property type="entry name" value="BRCT domain"/>
    <property type="match status" value="1"/>
</dbReference>
<name>A0AAW0M3S0_QUESU</name>
<evidence type="ECO:0000313" key="7">
    <source>
        <dbReference type="EMBL" id="KAK7858295.1"/>
    </source>
</evidence>
<dbReference type="InterPro" id="IPR010613">
    <property type="entry name" value="PES"/>
</dbReference>
<feature type="region of interest" description="Disordered" evidence="5">
    <location>
        <begin position="452"/>
        <end position="497"/>
    </location>
</feature>
<dbReference type="GO" id="GO:0070545">
    <property type="term" value="C:PeBoW complex"/>
    <property type="evidence" value="ECO:0007669"/>
    <property type="project" value="TreeGrafter"/>
</dbReference>
<reference evidence="7" key="3">
    <citation type="submission" date="2023-07" db="EMBL/GenBank/DDBJ databases">
        <title>An improved reference 1 genome and first organelle genomes of Quercus suber.</title>
        <authorList>
            <consortium name="Genosuber Consortium"/>
            <person name="Usie A."/>
            <person name="Serra O."/>
            <person name="Barros P."/>
        </authorList>
    </citation>
    <scope>NUCLEOTIDE SEQUENCE</scope>
    <source>
        <strain evidence="7">HL8</strain>
        <tissue evidence="7">Leaves</tissue>
    </source>
</reference>
<reference evidence="7" key="2">
    <citation type="journal article" date="2018" name="Sci. Data">
        <title>The draft genome sequence of cork oak.</title>
        <authorList>
            <person name="Ramos A.M."/>
            <person name="Usie A."/>
            <person name="Barbosa P."/>
            <person name="Barros P.M."/>
            <person name="Capote T."/>
            <person name="Chaves I."/>
            <person name="Simoes F."/>
            <person name="Abreu I."/>
            <person name="Carrasquinho I."/>
            <person name="Faro C."/>
            <person name="Guimaraes J.B."/>
            <person name="Mendonca D."/>
            <person name="Nobrega F."/>
            <person name="Rodrigues L."/>
            <person name="Saibo N.J.M."/>
            <person name="Varela M.C."/>
            <person name="Egas C."/>
            <person name="Matos J."/>
            <person name="Miguel C.M."/>
            <person name="Oliveira M.M."/>
            <person name="Ricardo C.P."/>
            <person name="Goncalves S."/>
        </authorList>
    </citation>
    <scope>NUCLEOTIDE SEQUENCE [LARGE SCALE GENOMIC DNA]</scope>
    <source>
        <strain evidence="7">HL8</strain>
    </source>
</reference>
<reference evidence="7" key="1">
    <citation type="submission" date="2017-12" db="EMBL/GenBank/DDBJ databases">
        <authorList>
            <person name="Barbosa P."/>
            <person name="Usie A."/>
            <person name="Ramos A.M."/>
        </authorList>
    </citation>
    <scope>NUCLEOTIDE SEQUENCE</scope>
    <source>
        <strain evidence="7">HL8</strain>
        <tissue evidence="7">Leaves</tissue>
    </source>
</reference>
<feature type="region of interest" description="Disordered" evidence="5">
    <location>
        <begin position="1"/>
        <end position="32"/>
    </location>
</feature>
<feature type="compositionally biased region" description="Polar residues" evidence="5">
    <location>
        <begin position="454"/>
        <end position="466"/>
    </location>
</feature>
<keyword evidence="4" id="KW-0539">Nucleus</keyword>
<evidence type="ECO:0000256" key="5">
    <source>
        <dbReference type="SAM" id="MobiDB-lite"/>
    </source>
</evidence>
<sequence length="537" mass="62067">MAKPDSKPKQNSKPKAKKHYRPAGKKKEGNAAKYVTRSQAVKHLQVNLPLFRRLCILKGIFPREPKKKVKGNHHTYYHVKDISFLEREPLLEIFRDKRAHEKKVKKAEAKKNPDLLYSPVKSLCCLSLKAEVEGQKITWLTPHALQQVMPDDVDFNVMLNFLEFMRFAVKSLCCLSLKAEVEGQKITWLTPHALQQVMPDDVDFNVMLNFLEVYETLLAFINYRLYHSINVKYPPILDPRWKLGPLCVCMHKRVKQKVVHYFLFVKIWHQHVQLVPESSQHSRTIVPRESLLFVIPAFGGVVSWEGEGAPFKEDDQSITHKIVDRPTLVRTSLSREYVQPQWVYDCVNARVILPTEDYMVGKIPPPHLSPFVDHESEGYVPEYAETIKRLQAAARKEVLPLPGVGNEDLEDPQKLLSEGIIDRAEASEAAERKRKMILEQNRYLDELKMEVEGVQNSSTPSDNKQSSSKETEAREESEPDLEQIVEDHANMSKTVMSRRKRKIYEAMQIGKQRKKAHVDLLKERKKKIQAAKESEEN</sequence>
<feature type="compositionally biased region" description="Basic and acidic residues" evidence="5">
    <location>
        <begin position="467"/>
        <end position="476"/>
    </location>
</feature>
<dbReference type="InterPro" id="IPR036420">
    <property type="entry name" value="BRCT_dom_sf"/>
</dbReference>
<dbReference type="InterPro" id="IPR001357">
    <property type="entry name" value="BRCT_dom"/>
</dbReference>
<evidence type="ECO:0000256" key="3">
    <source>
        <dbReference type="ARBA" id="ARBA00022552"/>
    </source>
</evidence>
<accession>A0AAW0M3S0</accession>
<dbReference type="Pfam" id="PF06732">
    <property type="entry name" value="Pescadillo_N"/>
    <property type="match status" value="3"/>
</dbReference>
<comment type="subcellular location">
    <subcellularLocation>
        <location evidence="1">Nucleus</location>
        <location evidence="1">Nucleolus</location>
    </subcellularLocation>
</comment>
<dbReference type="PANTHER" id="PTHR12221:SF6">
    <property type="entry name" value="PESCADILLO HOMOLOG"/>
    <property type="match status" value="1"/>
</dbReference>
<dbReference type="PANTHER" id="PTHR12221">
    <property type="entry name" value="PESCADILLO - RELATED"/>
    <property type="match status" value="1"/>
</dbReference>
<evidence type="ECO:0000259" key="6">
    <source>
        <dbReference type="PROSITE" id="PS50172"/>
    </source>
</evidence>
<keyword evidence="2" id="KW-0690">Ribosome biogenesis</keyword>
<feature type="compositionally biased region" description="Basic residues" evidence="5">
    <location>
        <begin position="10"/>
        <end position="24"/>
    </location>
</feature>
<dbReference type="FunFam" id="3.40.50.10190:FF:000002">
    <property type="entry name" value="Pescadillo homolog"/>
    <property type="match status" value="1"/>
</dbReference>
<evidence type="ECO:0000256" key="2">
    <source>
        <dbReference type="ARBA" id="ARBA00022517"/>
    </source>
</evidence>
<keyword evidence="3" id="KW-0698">rRNA processing</keyword>